<comment type="caution">
    <text evidence="1">The sequence shown here is derived from an EMBL/GenBank/DDBJ whole genome shotgun (WGS) entry which is preliminary data.</text>
</comment>
<sequence length="101" mass="11606">MHGLSVLRRWRLIKTCRRPPLGDCAPPRALFSTGLDAFSVERQWVFWAFGKFDGMHGSSVLRRRRRWTHGHARPSTAGRYSWTAAGGARARTLVCLQHLYQ</sequence>
<name>A0A9J5W0Q7_SOLCO</name>
<reference evidence="1" key="1">
    <citation type="submission" date="2020-09" db="EMBL/GenBank/DDBJ databases">
        <title>De no assembly of potato wild relative species, Solanum commersonii.</title>
        <authorList>
            <person name="Cho K."/>
        </authorList>
    </citation>
    <scope>NUCLEOTIDE SEQUENCE</scope>
    <source>
        <strain evidence="1">LZ3.2</strain>
        <tissue evidence="1">Leaf</tissue>
    </source>
</reference>
<evidence type="ECO:0000313" key="1">
    <source>
        <dbReference type="EMBL" id="KAG5568952.1"/>
    </source>
</evidence>
<proteinExistence type="predicted"/>
<gene>
    <name evidence="1" type="ORF">H5410_063996</name>
</gene>
<keyword evidence="2" id="KW-1185">Reference proteome</keyword>
<dbReference type="EMBL" id="JACXVP010000019">
    <property type="protein sequence ID" value="KAG5568952.1"/>
    <property type="molecule type" value="Genomic_DNA"/>
</dbReference>
<dbReference type="AlphaFoldDB" id="A0A9J5W0Q7"/>
<dbReference type="Proteomes" id="UP000824120">
    <property type="component" value="Unassembled WGS sequence"/>
</dbReference>
<dbReference type="OrthoDB" id="1327069at2759"/>
<evidence type="ECO:0000313" key="2">
    <source>
        <dbReference type="Proteomes" id="UP000824120"/>
    </source>
</evidence>
<organism evidence="1 2">
    <name type="scientific">Solanum commersonii</name>
    <name type="common">Commerson's wild potato</name>
    <name type="synonym">Commerson's nightshade</name>
    <dbReference type="NCBI Taxonomy" id="4109"/>
    <lineage>
        <taxon>Eukaryota</taxon>
        <taxon>Viridiplantae</taxon>
        <taxon>Streptophyta</taxon>
        <taxon>Embryophyta</taxon>
        <taxon>Tracheophyta</taxon>
        <taxon>Spermatophyta</taxon>
        <taxon>Magnoliopsida</taxon>
        <taxon>eudicotyledons</taxon>
        <taxon>Gunneridae</taxon>
        <taxon>Pentapetalae</taxon>
        <taxon>asterids</taxon>
        <taxon>lamiids</taxon>
        <taxon>Solanales</taxon>
        <taxon>Solanaceae</taxon>
        <taxon>Solanoideae</taxon>
        <taxon>Solaneae</taxon>
        <taxon>Solanum</taxon>
    </lineage>
</organism>
<accession>A0A9J5W0Q7</accession>
<protein>
    <submittedName>
        <fullName evidence="1">Uncharacterized protein</fullName>
    </submittedName>
</protein>